<protein>
    <submittedName>
        <fullName evidence="1">Uncharacterized protein</fullName>
    </submittedName>
</protein>
<sequence>MYRFSTRKLWYRRGTTFATLHVCDTLHRHHYTATVAVSITTATNTIIFTATTASNAKVSVRTSCKHLCNKLRKVWQVKYAVVLNKNGSRRRNQAMTRDKYT</sequence>
<dbReference type="EMBL" id="GBHO01032884">
    <property type="protein sequence ID" value="JAG10720.1"/>
    <property type="molecule type" value="Transcribed_RNA"/>
</dbReference>
<organism evidence="1">
    <name type="scientific">Lygus hesperus</name>
    <name type="common">Western plant bug</name>
    <dbReference type="NCBI Taxonomy" id="30085"/>
    <lineage>
        <taxon>Eukaryota</taxon>
        <taxon>Metazoa</taxon>
        <taxon>Ecdysozoa</taxon>
        <taxon>Arthropoda</taxon>
        <taxon>Hexapoda</taxon>
        <taxon>Insecta</taxon>
        <taxon>Pterygota</taxon>
        <taxon>Neoptera</taxon>
        <taxon>Paraneoptera</taxon>
        <taxon>Hemiptera</taxon>
        <taxon>Heteroptera</taxon>
        <taxon>Panheteroptera</taxon>
        <taxon>Cimicomorpha</taxon>
        <taxon>Miridae</taxon>
        <taxon>Mirini</taxon>
        <taxon>Lygus</taxon>
    </lineage>
</organism>
<reference evidence="1" key="1">
    <citation type="journal article" date="2014" name="PLoS ONE">
        <title>Transcriptome-Based Identification of ABC Transporters in the Western Tarnished Plant Bug Lygus hesperus.</title>
        <authorList>
            <person name="Hull J.J."/>
            <person name="Chaney K."/>
            <person name="Geib S.M."/>
            <person name="Fabrick J.A."/>
            <person name="Brent C.S."/>
            <person name="Walsh D."/>
            <person name="Lavine L.C."/>
        </authorList>
    </citation>
    <scope>NUCLEOTIDE SEQUENCE</scope>
</reference>
<evidence type="ECO:0000313" key="1">
    <source>
        <dbReference type="EMBL" id="JAG10720.1"/>
    </source>
</evidence>
<name>A0A0A9X0V3_LYGHE</name>
<proteinExistence type="predicted"/>
<dbReference type="AlphaFoldDB" id="A0A0A9X0V3"/>
<gene>
    <name evidence="1" type="ORF">CM83_52178</name>
</gene>
<accession>A0A0A9X0V3</accession>
<reference evidence="1" key="2">
    <citation type="submission" date="2014-07" db="EMBL/GenBank/DDBJ databases">
        <authorList>
            <person name="Hull J."/>
        </authorList>
    </citation>
    <scope>NUCLEOTIDE SEQUENCE</scope>
</reference>